<feature type="transmembrane region" description="Helical" evidence="1">
    <location>
        <begin position="179"/>
        <end position="196"/>
    </location>
</feature>
<comment type="caution">
    <text evidence="3">The sequence shown here is derived from an EMBL/GenBank/DDBJ whole genome shotgun (WGS) entry which is preliminary data.</text>
</comment>
<feature type="signal peptide" evidence="2">
    <location>
        <begin position="1"/>
        <end position="22"/>
    </location>
</feature>
<evidence type="ECO:0000313" key="4">
    <source>
        <dbReference type="Proteomes" id="UP000482800"/>
    </source>
</evidence>
<feature type="chain" id="PRO_5038458629" description="DUF998 domain-containing protein" evidence="2">
    <location>
        <begin position="23"/>
        <end position="198"/>
    </location>
</feature>
<dbReference type="Pfam" id="PF06197">
    <property type="entry name" value="DUF998"/>
    <property type="match status" value="1"/>
</dbReference>
<sequence length="198" mass="18977">MGSASRAAALAAVACFVGGAVAVTVAVVAGPAAGWTGYVSEAGIGSGGYPAVYRIGVLVFAAGLLPLSVVAAGTSRVAAALFAGAAVGGALSGVATCSEGCPLPPFEAATVADLVHGVASIAAVGACVLAMPVVATRATTRLRRASLAAAAVAFPLAAAVGVGMLTIGRGAVVGVTERVLLITVAVWLITLAARLPER</sequence>
<evidence type="ECO:0000256" key="2">
    <source>
        <dbReference type="SAM" id="SignalP"/>
    </source>
</evidence>
<keyword evidence="1" id="KW-0472">Membrane</keyword>
<dbReference type="RefSeq" id="WP_173062388.1">
    <property type="nucleotide sequence ID" value="NZ_BAABGO010000016.1"/>
</dbReference>
<feature type="transmembrane region" description="Helical" evidence="1">
    <location>
        <begin position="77"/>
        <end position="95"/>
    </location>
</feature>
<dbReference type="AlphaFoldDB" id="A0A6V8KKB5"/>
<keyword evidence="1" id="KW-1133">Transmembrane helix</keyword>
<feature type="transmembrane region" description="Helical" evidence="1">
    <location>
        <begin position="115"/>
        <end position="135"/>
    </location>
</feature>
<evidence type="ECO:0000256" key="1">
    <source>
        <dbReference type="SAM" id="Phobius"/>
    </source>
</evidence>
<keyword evidence="1" id="KW-0812">Transmembrane</keyword>
<name>A0A6V8KKB5_9ACTN</name>
<dbReference type="Proteomes" id="UP000482800">
    <property type="component" value="Unassembled WGS sequence"/>
</dbReference>
<evidence type="ECO:0000313" key="3">
    <source>
        <dbReference type="EMBL" id="GFJ82197.1"/>
    </source>
</evidence>
<feature type="transmembrane region" description="Helical" evidence="1">
    <location>
        <begin position="147"/>
        <end position="167"/>
    </location>
</feature>
<dbReference type="InterPro" id="IPR009339">
    <property type="entry name" value="DUF998"/>
</dbReference>
<feature type="transmembrane region" description="Helical" evidence="1">
    <location>
        <begin position="51"/>
        <end position="70"/>
    </location>
</feature>
<evidence type="ECO:0008006" key="5">
    <source>
        <dbReference type="Google" id="ProtNLM"/>
    </source>
</evidence>
<gene>
    <name evidence="3" type="ORF">Phou_063770</name>
</gene>
<protein>
    <recommendedName>
        <fullName evidence="5">DUF998 domain-containing protein</fullName>
    </recommendedName>
</protein>
<organism evidence="3 4">
    <name type="scientific">Phytohabitans houttuyneae</name>
    <dbReference type="NCBI Taxonomy" id="1076126"/>
    <lineage>
        <taxon>Bacteria</taxon>
        <taxon>Bacillati</taxon>
        <taxon>Actinomycetota</taxon>
        <taxon>Actinomycetes</taxon>
        <taxon>Micromonosporales</taxon>
        <taxon>Micromonosporaceae</taxon>
    </lineage>
</organism>
<accession>A0A6V8KKB5</accession>
<reference evidence="3 4" key="1">
    <citation type="submission" date="2020-03" db="EMBL/GenBank/DDBJ databases">
        <title>Whole genome shotgun sequence of Phytohabitans houttuyneae NBRC 108639.</title>
        <authorList>
            <person name="Komaki H."/>
            <person name="Tamura T."/>
        </authorList>
    </citation>
    <scope>NUCLEOTIDE SEQUENCE [LARGE SCALE GENOMIC DNA]</scope>
    <source>
        <strain evidence="3 4">NBRC 108639</strain>
    </source>
</reference>
<proteinExistence type="predicted"/>
<reference evidence="3 4" key="2">
    <citation type="submission" date="2020-03" db="EMBL/GenBank/DDBJ databases">
        <authorList>
            <person name="Ichikawa N."/>
            <person name="Kimura A."/>
            <person name="Kitahashi Y."/>
            <person name="Uohara A."/>
        </authorList>
    </citation>
    <scope>NUCLEOTIDE SEQUENCE [LARGE SCALE GENOMIC DNA]</scope>
    <source>
        <strain evidence="3 4">NBRC 108639</strain>
    </source>
</reference>
<dbReference type="EMBL" id="BLPF01000002">
    <property type="protein sequence ID" value="GFJ82197.1"/>
    <property type="molecule type" value="Genomic_DNA"/>
</dbReference>
<keyword evidence="4" id="KW-1185">Reference proteome</keyword>
<keyword evidence="2" id="KW-0732">Signal</keyword>